<gene>
    <name evidence="1" type="ORF">BG910_06120</name>
</gene>
<dbReference type="AlphaFoldDB" id="A0A220S1K9"/>
<dbReference type="KEGG" id="nei:BG910_06120"/>
<dbReference type="EMBL" id="CP022278">
    <property type="protein sequence ID" value="ASK27371.1"/>
    <property type="molecule type" value="Genomic_DNA"/>
</dbReference>
<dbReference type="Pfam" id="PF12952">
    <property type="entry name" value="DUF3841"/>
    <property type="match status" value="1"/>
</dbReference>
<dbReference type="InterPro" id="IPR024211">
    <property type="entry name" value="DUF3841"/>
</dbReference>
<dbReference type="RefSeq" id="WP_089036081.1">
    <property type="nucleotide sequence ID" value="NZ_CP022278.1"/>
</dbReference>
<reference evidence="1 2" key="1">
    <citation type="submission" date="2017-06" db="EMBL/GenBank/DDBJ databases">
        <title>Neisseria chenwenguii sp. nov., isolated from the intestinal contents of Tibetan Plateau Pika in Yushu, Qinghai Province, China.</title>
        <authorList>
            <person name="Zhang G."/>
        </authorList>
    </citation>
    <scope>NUCLEOTIDE SEQUENCE [LARGE SCALE GENOMIC DNA]</scope>
    <source>
        <strain evidence="1 2">10023</strain>
    </source>
</reference>
<dbReference type="Proteomes" id="UP000198238">
    <property type="component" value="Chromosome"/>
</dbReference>
<evidence type="ECO:0000313" key="2">
    <source>
        <dbReference type="Proteomes" id="UP000198238"/>
    </source>
</evidence>
<evidence type="ECO:0000313" key="1">
    <source>
        <dbReference type="EMBL" id="ASK27371.1"/>
    </source>
</evidence>
<proteinExistence type="predicted"/>
<name>A0A220S1K9_9NEIS</name>
<organism evidence="1 2">
    <name type="scientific">Neisseria chenwenguii</name>
    <dbReference type="NCBI Taxonomy" id="1853278"/>
    <lineage>
        <taxon>Bacteria</taxon>
        <taxon>Pseudomonadati</taxon>
        <taxon>Pseudomonadota</taxon>
        <taxon>Betaproteobacteria</taxon>
        <taxon>Neisseriales</taxon>
        <taxon>Neisseriaceae</taxon>
        <taxon>Neisseria</taxon>
    </lineage>
</organism>
<accession>A0A220S1K9</accession>
<keyword evidence="2" id="KW-1185">Reference proteome</keyword>
<protein>
    <submittedName>
        <fullName evidence="1">Uncharacterized protein</fullName>
    </submittedName>
</protein>
<sequence length="154" mass="17920">MPERLAAYRWMAARLAEKVPPPASVAFPIWAWRFAHGRRQPKPDLRRRGHLEKGAAGVRIEFEIPQEQVLLSSFDGWHAVLNDTFFSLGDEEYERCERLEAELPSEKLREAKEKSWYGIFDLSKLPGPDVYEVQAVFWRLDMTMVGKVDFLRQG</sequence>